<accession>T1DG09</accession>
<evidence type="ECO:0000259" key="19">
    <source>
        <dbReference type="PROSITE" id="PS50215"/>
    </source>
</evidence>
<feature type="active site" evidence="14 17">
    <location>
        <position position="381"/>
    </location>
</feature>
<dbReference type="InterPro" id="IPR010294">
    <property type="entry name" value="ADAMTS_spacer1"/>
</dbReference>
<feature type="disulfide bond" evidence="16">
    <location>
        <begin position="516"/>
        <end position="527"/>
    </location>
</feature>
<evidence type="ECO:0000256" key="4">
    <source>
        <dbReference type="ARBA" id="ARBA00022670"/>
    </source>
</evidence>
<feature type="binding site" evidence="15">
    <location>
        <position position="329"/>
    </location>
    <ligand>
        <name>Ca(2+)</name>
        <dbReference type="ChEBI" id="CHEBI:29108"/>
        <label>1</label>
    </ligand>
</feature>
<dbReference type="EMBL" id="GAKT01000061">
    <property type="protein sequence ID" value="JAA93001.1"/>
    <property type="molecule type" value="mRNA"/>
</dbReference>
<feature type="disulfide bond" evidence="16">
    <location>
        <begin position="396"/>
        <end position="425"/>
    </location>
</feature>
<dbReference type="GO" id="GO:0030198">
    <property type="term" value="P:extracellular matrix organization"/>
    <property type="evidence" value="ECO:0007669"/>
    <property type="project" value="InterPro"/>
</dbReference>
<dbReference type="CDD" id="cd04273">
    <property type="entry name" value="ZnMc_ADAMTS_like"/>
    <property type="match status" value="1"/>
</dbReference>
<evidence type="ECO:0000256" key="9">
    <source>
        <dbReference type="ARBA" id="ARBA00022833"/>
    </source>
</evidence>
<evidence type="ECO:0000256" key="8">
    <source>
        <dbReference type="ARBA" id="ARBA00022801"/>
    </source>
</evidence>
<dbReference type="Pfam" id="PF01421">
    <property type="entry name" value="Reprolysin"/>
    <property type="match status" value="1"/>
</dbReference>
<dbReference type="FunFam" id="2.20.100.10:FF:000006">
    <property type="entry name" value="A disintegrin and metalloproteinase with thrombospondin motifs 1"/>
    <property type="match status" value="1"/>
</dbReference>
<keyword evidence="11" id="KW-0482">Metalloprotease</keyword>
<feature type="binding site" evidence="15">
    <location>
        <position position="322"/>
    </location>
    <ligand>
        <name>Ca(2+)</name>
        <dbReference type="ChEBI" id="CHEBI:29108"/>
        <label>1</label>
    </ligand>
</feature>
<dbReference type="InterPro" id="IPR036383">
    <property type="entry name" value="TSP1_rpt_sf"/>
</dbReference>
<dbReference type="GO" id="GO:0006508">
    <property type="term" value="P:proteolysis"/>
    <property type="evidence" value="ECO:0007669"/>
    <property type="project" value="UniProtKB-KW"/>
</dbReference>
<evidence type="ECO:0000259" key="20">
    <source>
        <dbReference type="PROSITE" id="PS51046"/>
    </source>
</evidence>
<reference evidence="21" key="1">
    <citation type="submission" date="2013-06" db="EMBL/GenBank/DDBJ databases">
        <title>Upstream open reading frames and Kozak regions of a set of assembled transcriptome sequences from the spider Cupiennius salei.</title>
        <authorList>
            <person name="French A.S."/>
            <person name="Li A.W."/>
            <person name="Meisner S."/>
            <person name="Torkkeli P.H."/>
        </authorList>
    </citation>
    <scope>NUCLEOTIDE SEQUENCE</scope>
    <source>
        <tissue evidence="21">Leg hypodermis</tissue>
    </source>
</reference>
<feature type="binding site" evidence="15">
    <location>
        <position position="441"/>
    </location>
    <ligand>
        <name>Ca(2+)</name>
        <dbReference type="ChEBI" id="CHEBI:29108"/>
        <label>1</label>
    </ligand>
</feature>
<dbReference type="PANTHER" id="PTHR13723">
    <property type="entry name" value="ADAMTS A DISINTEGRIN AND METALLOPROTEASE WITH THROMBOSPONDIN MOTIFS PROTEASE"/>
    <property type="match status" value="1"/>
</dbReference>
<dbReference type="Gene3D" id="3.40.1620.60">
    <property type="match status" value="1"/>
</dbReference>
<protein>
    <submittedName>
        <fullName evidence="21">Putative disintegrin and metalloproteinase with thrombospondin motifs</fullName>
    </submittedName>
</protein>
<feature type="binding site" evidence="15">
    <location>
        <position position="239"/>
    </location>
    <ligand>
        <name>Ca(2+)</name>
        <dbReference type="ChEBI" id="CHEBI:29108"/>
        <label>1</label>
    </ligand>
</feature>
<keyword evidence="5 15" id="KW-0479">Metal-binding</keyword>
<dbReference type="InterPro" id="IPR001590">
    <property type="entry name" value="Peptidase_M12B"/>
</dbReference>
<feature type="binding site" evidence="15 17">
    <location>
        <position position="380"/>
    </location>
    <ligand>
        <name>Zn(2+)</name>
        <dbReference type="ChEBI" id="CHEBI:29105"/>
        <note>catalytic</note>
    </ligand>
</feature>
<dbReference type="Gene3D" id="3.40.390.10">
    <property type="entry name" value="Collagenase (Catalytic Domain)"/>
    <property type="match status" value="1"/>
</dbReference>
<dbReference type="PROSITE" id="PS51046">
    <property type="entry name" value="GON"/>
    <property type="match status" value="1"/>
</dbReference>
<dbReference type="InterPro" id="IPR013273">
    <property type="entry name" value="ADAMTS/ADAMTS-like"/>
</dbReference>
<feature type="binding site" evidence="15">
    <location>
        <position position="444"/>
    </location>
    <ligand>
        <name>Ca(2+)</name>
        <dbReference type="ChEBI" id="CHEBI:29108"/>
        <label>2</label>
    </ligand>
</feature>
<dbReference type="GO" id="GO:0005604">
    <property type="term" value="C:basement membrane"/>
    <property type="evidence" value="ECO:0007669"/>
    <property type="project" value="UniProtKB-SubCell"/>
</dbReference>
<dbReference type="Pfam" id="PF19030">
    <property type="entry name" value="TSP1_ADAMTS"/>
    <property type="match status" value="9"/>
</dbReference>
<keyword evidence="8" id="KW-0378">Hydrolase</keyword>
<evidence type="ECO:0000256" key="6">
    <source>
        <dbReference type="ARBA" id="ARBA00022729"/>
    </source>
</evidence>
<dbReference type="Gene3D" id="2.60.120.830">
    <property type="match status" value="1"/>
</dbReference>
<evidence type="ECO:0000313" key="21">
    <source>
        <dbReference type="EMBL" id="JAA93001.1"/>
    </source>
</evidence>
<dbReference type="FunFam" id="3.40.390.10:FF:000001">
    <property type="entry name" value="A disintegrin and metalloproteinase with thrombospondin motifs 1"/>
    <property type="match status" value="1"/>
</dbReference>
<feature type="binding site" evidence="15">
    <location>
        <position position="444"/>
    </location>
    <ligand>
        <name>Ca(2+)</name>
        <dbReference type="ChEBI" id="CHEBI:29108"/>
        <label>1</label>
    </ligand>
</feature>
<dbReference type="GO" id="GO:0004222">
    <property type="term" value="F:metalloendopeptidase activity"/>
    <property type="evidence" value="ECO:0007669"/>
    <property type="project" value="InterPro"/>
</dbReference>
<organism evidence="21">
    <name type="scientific">Cupiennius salei</name>
    <name type="common">American wandering spider</name>
    <dbReference type="NCBI Taxonomy" id="6928"/>
    <lineage>
        <taxon>Eukaryota</taxon>
        <taxon>Metazoa</taxon>
        <taxon>Ecdysozoa</taxon>
        <taxon>Arthropoda</taxon>
        <taxon>Chelicerata</taxon>
        <taxon>Arachnida</taxon>
        <taxon>Araneae</taxon>
        <taxon>Araneomorphae</taxon>
        <taxon>Entelegynae</taxon>
        <taxon>Lycosoidea</taxon>
        <taxon>Ctenidae</taxon>
        <taxon>Cupiennius</taxon>
    </lineage>
</organism>
<dbReference type="Gene3D" id="2.20.100.10">
    <property type="entry name" value="Thrombospondin type-1 (TSP1) repeat"/>
    <property type="match status" value="10"/>
</dbReference>
<feature type="chain" id="PRO_5004586729" evidence="18">
    <location>
        <begin position="22"/>
        <end position="1759"/>
    </location>
</feature>
<evidence type="ECO:0000256" key="14">
    <source>
        <dbReference type="PIRSR" id="PIRSR613273-1"/>
    </source>
</evidence>
<dbReference type="PROSITE" id="PS50092">
    <property type="entry name" value="TSP1"/>
    <property type="match status" value="9"/>
</dbReference>
<dbReference type="SUPFAM" id="SSF55486">
    <property type="entry name" value="Metalloproteases ('zincins'), catalytic domain"/>
    <property type="match status" value="1"/>
</dbReference>
<comment type="subcellular location">
    <subcellularLocation>
        <location evidence="1">Secreted</location>
        <location evidence="1">Extracellular space</location>
        <location evidence="1">Extracellular matrix</location>
        <location evidence="1">Basement membrane</location>
    </subcellularLocation>
</comment>
<keyword evidence="4" id="KW-0645">Protease</keyword>
<sequence>MSTIFILILILCSSIPGIAVARVILDSVFFHPENSSSWIKGLPESNSPTTVYAVRIDKRGEAYPRHLQFREKGQAIWYGKTYYRLEILNNTWTIELQPYYQFPHLLNSSSSNSTRTIMGAGCYYRGRILGELSLVKVNLCEGMTGDIHTSFGEYVIHPLISMSNESSFIPHQMSFLQNPDFSQPWRPLKSDALEFCDVKDDIFNHEKQEQLMNLKSTYLNSSNILSRKRRSESRELHLEVLVVADRKMSAYHGSNLNHYILTLMSTVALIYKDSSIGNNINIAVVDIVVLNETADHEVIHHIAPITLRKFCRWQQRNNKLDDRDPAHYDTAILITREDLCRYPGACDTLGLAQSGMVCDSYSSCAIVEDNGLSAAFTIAHELGHVMSIPHDDDNKCARYHSEKKNLHVMARMLDYNSNPWSWSDCSREYLTTFFDVGYGNCLMDQPGRNRLVQDDEFQQSPGQLYPRDRQCELVFGPRSRICPYMPECKRLWCTMEDSTQGGCRTQHMPWADGTECGESKRCHQGECIRYRPSGIKPIDGQWGKWKPYGKCSRTCGGGIQQAFRECNSPKPANGGRYCTGIRVKYKSCNTEDCPTGSVDFRAEQCAEFNRRDLHIPGVPVSSEWVPQHNTLTPHEKCKLYCKVPGSASYYILKEKVIDGTPCELGGFDICVNGNCEPAGCDHILHSRKALDRCGVCGGNNNTCKEIQGHFNKKVDYGYHNILLIPTGASNLMIMQNSLDGNVDDNYIALKDPDETYLLNGEFMVTMFPKKFQYHGITIDYSGSNTVTEYVNSSQALPKDLFLQVLVVGKLQPPNISFSYTVPLSQTKLYTWKLATHYSECTRMCNGVSTLKPVCVRLSDQHPVNDNHCAQLNKPNSPKVRKCNEHCHLKWQDVSKSECSARCGSGVRQKIIKCMKEDLTTEIAHVVPEEHCEHLGPKPSLQEKCWGTCNSTWIYTEWSECSVTCGNGVQHRSAECRNNKNRKEPDSHCNPSTKKLSQACEKRACPNWGVDEWTECSVTCGVGYRQRLLWCKQGDKYVDERYCTEEKPVTKEVCLPGDCYEWIHKEWGPCSATCGDGYTRRRVYCGSIDSEVDDFYCKDSPRPRSMRNCSSGISCAYPGVPTKRRGHEDRAPSPRILSDTNAISEFSRAVWKQGDWSQCSVTCGEGVRRRTITCHNSDDDSRLSLNHCDHRTEPTSTEKCIEKPCPHWVVGRWSDCSVSCGQGTRYRTVHCVYSDAEMQTEESCTLQTKPEVEEICMVQACLLPEKEYRWLNGPWSECSASCGQGTQLRTVHCLDNDGHQASSEKCPSPAPPTSQICTLAICPAWQWSEWSQCPNSCGFHEQMRYPHCVRGERMVPDEDCSEAKPSPENRRCKIPVQCSFRWRKGTWSQCYASCGPTYKVREVVCIDNERNRVADSFCSSKRAPKSRKKCVLKPCPYAWKTSDWSECSKTCDEGIKKRNVSCHAVNAYGWMHPESVDSRFCDSSRRPREMDRCNYGDCSSGFIWRPEPWQHCEGHCENAKQTRKLRCYTLEGIRVPNNKCNKSMKPKKRRKCLSSHECPPKSCLDIQNFQNKREDGDYQIQIRGKMVSVFCYQMETVHPQEYVNLPENNFAIIYSSSLSNEFSGSEECLKNNVVYTCDCNRRDTGHTVFFKVALNVTSLRIIIDDFTFTNTYYGNSVPYGTAGDCLRNPACLHGLFSISFKGTDFRVASKTNWVSKGRRGHATIKRSHDDQIVSGRCGGFCDTCTPDSEHGFSVDVRMPV</sequence>
<feature type="disulfide bond" evidence="16">
    <location>
        <begin position="488"/>
        <end position="522"/>
    </location>
</feature>
<dbReference type="PROSITE" id="PS50215">
    <property type="entry name" value="ADAM_MEPRO"/>
    <property type="match status" value="1"/>
</dbReference>
<feature type="disulfide bond" evidence="16">
    <location>
        <begin position="482"/>
        <end position="503"/>
    </location>
</feature>
<dbReference type="Pfam" id="PF05986">
    <property type="entry name" value="ADAMTS_spacer1"/>
    <property type="match status" value="1"/>
</dbReference>
<feature type="domain" description="Peptidase M12B" evidence="19">
    <location>
        <begin position="236"/>
        <end position="446"/>
    </location>
</feature>
<evidence type="ECO:0000256" key="11">
    <source>
        <dbReference type="ARBA" id="ARBA00023049"/>
    </source>
</evidence>
<dbReference type="SUPFAM" id="SSF82895">
    <property type="entry name" value="TSP-1 type 1 repeat"/>
    <property type="match status" value="10"/>
</dbReference>
<keyword evidence="9 15" id="KW-0862">Zinc</keyword>
<dbReference type="Pfam" id="PF08685">
    <property type="entry name" value="GON"/>
    <property type="match status" value="1"/>
</dbReference>
<evidence type="ECO:0000256" key="2">
    <source>
        <dbReference type="ARBA" id="ARBA00022525"/>
    </source>
</evidence>
<feature type="disulfide bond" evidence="16">
    <location>
        <begin position="551"/>
        <end position="588"/>
    </location>
</feature>
<dbReference type="Pfam" id="PF00090">
    <property type="entry name" value="TSP_1"/>
    <property type="match status" value="2"/>
</dbReference>
<feature type="signal peptide" evidence="18">
    <location>
        <begin position="1"/>
        <end position="21"/>
    </location>
</feature>
<proteinExistence type="evidence at transcript level"/>
<keyword evidence="12 16" id="KW-1015">Disulfide bond</keyword>
<keyword evidence="10" id="KW-0084">Basement membrane</keyword>
<feature type="disulfide bond" evidence="16">
    <location>
        <begin position="311"/>
        <end position="364"/>
    </location>
</feature>
<feature type="binding site" evidence="15">
    <location>
        <position position="322"/>
    </location>
    <ligand>
        <name>Ca(2+)</name>
        <dbReference type="ChEBI" id="CHEBI:29108"/>
        <label>2</label>
    </ligand>
</feature>
<comment type="cofactor">
    <cofactor evidence="15">
        <name>Zn(2+)</name>
        <dbReference type="ChEBI" id="CHEBI:29105"/>
    </cofactor>
    <text evidence="15">Binds 1 zinc ion per subunit.</text>
</comment>
<dbReference type="InterPro" id="IPR045371">
    <property type="entry name" value="ADAMTS_CR_3"/>
</dbReference>
<dbReference type="SMART" id="SM00209">
    <property type="entry name" value="TSP1"/>
    <property type="match status" value="11"/>
</dbReference>
<evidence type="ECO:0000256" key="12">
    <source>
        <dbReference type="ARBA" id="ARBA00023157"/>
    </source>
</evidence>
<dbReference type="InterPro" id="IPR000884">
    <property type="entry name" value="TSP1_rpt"/>
</dbReference>
<evidence type="ECO:0000256" key="18">
    <source>
        <dbReference type="SAM" id="SignalP"/>
    </source>
</evidence>
<evidence type="ECO:0000256" key="3">
    <source>
        <dbReference type="ARBA" id="ARBA00022530"/>
    </source>
</evidence>
<keyword evidence="15" id="KW-0106">Calcium</keyword>
<evidence type="ECO:0000256" key="7">
    <source>
        <dbReference type="ARBA" id="ARBA00022737"/>
    </source>
</evidence>
<keyword evidence="21" id="KW-0401">Integrin</keyword>
<dbReference type="InterPro" id="IPR041645">
    <property type="entry name" value="ADAMTS_CR_2"/>
</dbReference>
<dbReference type="FunFam" id="2.60.120.830:FF:000001">
    <property type="entry name" value="A disintegrin and metalloproteinase with thrombospondin motifs 1"/>
    <property type="match status" value="1"/>
</dbReference>
<feature type="binding site" description="in inhibited form" evidence="15">
    <location>
        <position position="196"/>
    </location>
    <ligand>
        <name>Zn(2+)</name>
        <dbReference type="ChEBI" id="CHEBI:29105"/>
        <note>catalytic</note>
    </ligand>
</feature>
<feature type="disulfide bond" evidence="16">
    <location>
        <begin position="340"/>
        <end position="346"/>
    </location>
</feature>
<dbReference type="FunFam" id="2.20.100.10:FF:000005">
    <property type="entry name" value="ADAM metallopeptidase with thrombospondin type 1 motif 9"/>
    <property type="match status" value="3"/>
</dbReference>
<dbReference type="InterPro" id="IPR012314">
    <property type="entry name" value="Pept_M12B_GON-ADAMTSs"/>
</dbReference>
<dbReference type="GO" id="GO:0008270">
    <property type="term" value="F:zinc ion binding"/>
    <property type="evidence" value="ECO:0007669"/>
    <property type="project" value="InterPro"/>
</dbReference>
<feature type="binding site" evidence="15">
    <location>
        <position position="239"/>
    </location>
    <ligand>
        <name>Ca(2+)</name>
        <dbReference type="ChEBI" id="CHEBI:29108"/>
        <label>2</label>
    </ligand>
</feature>
<evidence type="ECO:0000256" key="5">
    <source>
        <dbReference type="ARBA" id="ARBA00022723"/>
    </source>
</evidence>
<dbReference type="Pfam" id="PF17771">
    <property type="entry name" value="ADAMTS_CR_2"/>
    <property type="match status" value="1"/>
</dbReference>
<keyword evidence="7" id="KW-0677">Repeat</keyword>
<feature type="binding site" evidence="15 17">
    <location>
        <position position="384"/>
    </location>
    <ligand>
        <name>Zn(2+)</name>
        <dbReference type="ChEBI" id="CHEBI:29105"/>
        <note>catalytic</note>
    </ligand>
</feature>
<keyword evidence="13" id="KW-0325">Glycoprotein</keyword>
<comment type="caution">
    <text evidence="17">Lacks conserved residue(s) required for the propagation of feature annotation.</text>
</comment>
<dbReference type="InterPro" id="IPR024079">
    <property type="entry name" value="MetalloPept_cat_dom_sf"/>
</dbReference>
<evidence type="ECO:0000256" key="10">
    <source>
        <dbReference type="ARBA" id="ARBA00022869"/>
    </source>
</evidence>
<feature type="disulfide bond" evidence="16">
    <location>
        <begin position="555"/>
        <end position="593"/>
    </location>
</feature>
<dbReference type="PANTHER" id="PTHR13723:SF278">
    <property type="entry name" value="ADAM METALLOPEPTIDASE WITH THROMBOSPONDIN TYPE 1 MOTIF A, ISOFORM B"/>
    <property type="match status" value="1"/>
</dbReference>
<evidence type="ECO:0000256" key="13">
    <source>
        <dbReference type="ARBA" id="ARBA00023180"/>
    </source>
</evidence>
<evidence type="ECO:0000256" key="15">
    <source>
        <dbReference type="PIRSR" id="PIRSR613273-2"/>
    </source>
</evidence>
<evidence type="ECO:0000256" key="1">
    <source>
        <dbReference type="ARBA" id="ARBA00004302"/>
    </source>
</evidence>
<dbReference type="GO" id="GO:0007229">
    <property type="term" value="P:integrin-mediated signaling pathway"/>
    <property type="evidence" value="ECO:0007669"/>
    <property type="project" value="UniProtKB-KW"/>
</dbReference>
<dbReference type="PRINTS" id="PR01857">
    <property type="entry name" value="ADAMTSFAMILY"/>
</dbReference>
<evidence type="ECO:0000256" key="16">
    <source>
        <dbReference type="PIRSR" id="PIRSR613273-3"/>
    </source>
</evidence>
<dbReference type="MEROPS" id="M12.188"/>
<evidence type="ECO:0000256" key="17">
    <source>
        <dbReference type="PROSITE-ProRule" id="PRU00276"/>
    </source>
</evidence>
<feature type="disulfide bond" evidence="16">
    <location>
        <begin position="358"/>
        <end position="441"/>
    </location>
</feature>
<keyword evidence="3" id="KW-0272">Extracellular matrix</keyword>
<name>T1DG09_CUPSA</name>
<keyword evidence="6 18" id="KW-0732">Signal</keyword>
<keyword evidence="2" id="KW-0964">Secreted</keyword>
<feature type="domain" description="GON" evidence="20">
    <location>
        <begin position="1558"/>
        <end position="1756"/>
    </location>
</feature>
<dbReference type="Pfam" id="PF19236">
    <property type="entry name" value="ADAMTS_CR_3"/>
    <property type="match status" value="1"/>
</dbReference>
<feature type="binding site" evidence="15 17">
    <location>
        <position position="390"/>
    </location>
    <ligand>
        <name>Zn(2+)</name>
        <dbReference type="ChEBI" id="CHEBI:29105"/>
        <note>catalytic</note>
    </ligand>
</feature>
<feature type="disulfide bond" evidence="16">
    <location>
        <begin position="471"/>
        <end position="493"/>
    </location>
</feature>
<dbReference type="InterPro" id="IPR050439">
    <property type="entry name" value="ADAMTS_ADAMTS-like"/>
</dbReference>
<feature type="disulfide bond" evidence="16">
    <location>
        <begin position="566"/>
        <end position="578"/>
    </location>
</feature>